<keyword evidence="2" id="KW-0813">Transport</keyword>
<dbReference type="InterPro" id="IPR003784">
    <property type="entry name" value="BioY"/>
</dbReference>
<dbReference type="GO" id="GO:0005886">
    <property type="term" value="C:plasma membrane"/>
    <property type="evidence" value="ECO:0007669"/>
    <property type="project" value="UniProtKB-SubCell"/>
</dbReference>
<dbReference type="RefSeq" id="WP_148138029.1">
    <property type="nucleotide sequence ID" value="NZ_CP017634.1"/>
</dbReference>
<evidence type="ECO:0000313" key="5">
    <source>
        <dbReference type="Proteomes" id="UP000323521"/>
    </source>
</evidence>
<evidence type="ECO:0000256" key="1">
    <source>
        <dbReference type="ARBA" id="ARBA00010692"/>
    </source>
</evidence>
<protein>
    <recommendedName>
        <fullName evidence="2">Biotin transporter</fullName>
    </recommendedName>
</protein>
<name>A0A3G1L2C5_FORW1</name>
<dbReference type="PIRSF" id="PIRSF016661">
    <property type="entry name" value="BioY"/>
    <property type="match status" value="1"/>
</dbReference>
<feature type="transmembrane region" description="Helical" evidence="3">
    <location>
        <begin position="142"/>
        <end position="163"/>
    </location>
</feature>
<evidence type="ECO:0000256" key="3">
    <source>
        <dbReference type="SAM" id="Phobius"/>
    </source>
</evidence>
<dbReference type="AlphaFoldDB" id="A0A3G1L2C5"/>
<dbReference type="PANTHER" id="PTHR34295:SF1">
    <property type="entry name" value="BIOTIN TRANSPORTER BIOY"/>
    <property type="match status" value="1"/>
</dbReference>
<feature type="transmembrane region" description="Helical" evidence="3">
    <location>
        <begin position="108"/>
        <end position="130"/>
    </location>
</feature>
<dbReference type="PANTHER" id="PTHR34295">
    <property type="entry name" value="BIOTIN TRANSPORTER BIOY"/>
    <property type="match status" value="1"/>
</dbReference>
<keyword evidence="2 3" id="KW-0472">Membrane</keyword>
<sequence>MKDMTAIAMFAALTAVLSQIAVPLPFSPVPVTLQTFAVVFTGIVLGSRKGTGALIVYTLMGLFGLPVFSQAKSGLSVLVGPTGGYLFGFIIAAFLIGKIVERSAQVTYFRALVALVIGVTVIYAAGVIQLKFVMNVTFPEAFAMGAAPYLPLEVVKVLVGAYLGCAVRRAVLKALPEFGA</sequence>
<proteinExistence type="inferred from homology"/>
<dbReference type="Pfam" id="PF02632">
    <property type="entry name" value="BioY"/>
    <property type="match status" value="1"/>
</dbReference>
<comment type="similarity">
    <text evidence="1 2">Belongs to the BioY family.</text>
</comment>
<dbReference type="OrthoDB" id="9803495at2"/>
<keyword evidence="3" id="KW-0812">Transmembrane</keyword>
<reference evidence="4 5" key="1">
    <citation type="submission" date="2016-10" db="EMBL/GenBank/DDBJ databases">
        <title>Complete Genome Sequence of Peptococcaceae strain DCMF.</title>
        <authorList>
            <person name="Edwards R.J."/>
            <person name="Holland S.I."/>
            <person name="Deshpande N.P."/>
            <person name="Wong Y.K."/>
            <person name="Ertan H."/>
            <person name="Manefield M."/>
            <person name="Russell T.L."/>
            <person name="Lee M.J."/>
        </authorList>
    </citation>
    <scope>NUCLEOTIDE SEQUENCE [LARGE SCALE GENOMIC DNA]</scope>
    <source>
        <strain evidence="4 5">DCMF</strain>
    </source>
</reference>
<evidence type="ECO:0000313" key="4">
    <source>
        <dbReference type="EMBL" id="ATW28811.1"/>
    </source>
</evidence>
<keyword evidence="5" id="KW-1185">Reference proteome</keyword>
<dbReference type="Proteomes" id="UP000323521">
    <property type="component" value="Chromosome"/>
</dbReference>
<dbReference type="Gene3D" id="1.10.1760.20">
    <property type="match status" value="1"/>
</dbReference>
<dbReference type="GO" id="GO:0015225">
    <property type="term" value="F:biotin transmembrane transporter activity"/>
    <property type="evidence" value="ECO:0007669"/>
    <property type="project" value="UniProtKB-UniRule"/>
</dbReference>
<accession>A0A3G1L2C5</accession>
<feature type="transmembrane region" description="Helical" evidence="3">
    <location>
        <begin position="28"/>
        <end position="45"/>
    </location>
</feature>
<dbReference type="EMBL" id="CP017634">
    <property type="protein sequence ID" value="ATW28811.1"/>
    <property type="molecule type" value="Genomic_DNA"/>
</dbReference>
<gene>
    <name evidence="4" type="ORF">DCMF_21925</name>
</gene>
<feature type="transmembrane region" description="Helical" evidence="3">
    <location>
        <begin position="52"/>
        <end position="69"/>
    </location>
</feature>
<comment type="subcellular location">
    <subcellularLocation>
        <location evidence="2">Cell membrane</location>
        <topology evidence="2">Multi-pass membrane protein</topology>
    </subcellularLocation>
</comment>
<keyword evidence="2" id="KW-1003">Cell membrane</keyword>
<keyword evidence="3" id="KW-1133">Transmembrane helix</keyword>
<organism evidence="4 5">
    <name type="scientific">Formimonas warabiya</name>
    <dbReference type="NCBI Taxonomy" id="1761012"/>
    <lineage>
        <taxon>Bacteria</taxon>
        <taxon>Bacillati</taxon>
        <taxon>Bacillota</taxon>
        <taxon>Clostridia</taxon>
        <taxon>Eubacteriales</taxon>
        <taxon>Peptococcaceae</taxon>
        <taxon>Candidatus Formimonas</taxon>
    </lineage>
</organism>
<dbReference type="KEGG" id="fwa:DCMF_21925"/>
<feature type="transmembrane region" description="Helical" evidence="3">
    <location>
        <begin position="75"/>
        <end position="96"/>
    </location>
</feature>
<evidence type="ECO:0000256" key="2">
    <source>
        <dbReference type="PIRNR" id="PIRNR016661"/>
    </source>
</evidence>